<organism evidence="3 4">
    <name type="scientific">Actinoplanes cyaneus</name>
    <dbReference type="NCBI Taxonomy" id="52696"/>
    <lineage>
        <taxon>Bacteria</taxon>
        <taxon>Bacillati</taxon>
        <taxon>Actinomycetota</taxon>
        <taxon>Actinomycetes</taxon>
        <taxon>Micromonosporales</taxon>
        <taxon>Micromonosporaceae</taxon>
        <taxon>Actinoplanes</taxon>
    </lineage>
</organism>
<dbReference type="GO" id="GO:1902201">
    <property type="term" value="P:negative regulation of bacterial-type flagellum-dependent cell motility"/>
    <property type="evidence" value="ECO:0007669"/>
    <property type="project" value="TreeGrafter"/>
</dbReference>
<evidence type="ECO:0000259" key="2">
    <source>
        <dbReference type="PROSITE" id="PS50887"/>
    </source>
</evidence>
<reference evidence="3" key="1">
    <citation type="submission" date="2021-01" db="EMBL/GenBank/DDBJ databases">
        <title>Whole genome shotgun sequence of Actinoplanes cyaneus NBRC 14990.</title>
        <authorList>
            <person name="Komaki H."/>
            <person name="Tamura T."/>
        </authorList>
    </citation>
    <scope>NUCLEOTIDE SEQUENCE</scope>
    <source>
        <strain evidence="3">NBRC 14990</strain>
    </source>
</reference>
<feature type="transmembrane region" description="Helical" evidence="1">
    <location>
        <begin position="12"/>
        <end position="32"/>
    </location>
</feature>
<gene>
    <name evidence="3" type="ORF">Acy02nite_05580</name>
</gene>
<dbReference type="InterPro" id="IPR029787">
    <property type="entry name" value="Nucleotide_cyclase"/>
</dbReference>
<feature type="transmembrane region" description="Helical" evidence="1">
    <location>
        <begin position="131"/>
        <end position="151"/>
    </location>
</feature>
<keyword evidence="4" id="KW-1185">Reference proteome</keyword>
<feature type="transmembrane region" description="Helical" evidence="1">
    <location>
        <begin position="270"/>
        <end position="289"/>
    </location>
</feature>
<dbReference type="PROSITE" id="PS50887">
    <property type="entry name" value="GGDEF"/>
    <property type="match status" value="1"/>
</dbReference>
<dbReference type="GO" id="GO:0005886">
    <property type="term" value="C:plasma membrane"/>
    <property type="evidence" value="ECO:0007669"/>
    <property type="project" value="TreeGrafter"/>
</dbReference>
<keyword evidence="1" id="KW-1133">Transmembrane helix</keyword>
<dbReference type="AlphaFoldDB" id="A0A919M1R1"/>
<feature type="transmembrane region" description="Helical" evidence="1">
    <location>
        <begin position="171"/>
        <end position="190"/>
    </location>
</feature>
<dbReference type="SMART" id="SM00267">
    <property type="entry name" value="GGDEF"/>
    <property type="match status" value="1"/>
</dbReference>
<dbReference type="NCBIfam" id="TIGR00254">
    <property type="entry name" value="GGDEF"/>
    <property type="match status" value="1"/>
</dbReference>
<evidence type="ECO:0000313" key="3">
    <source>
        <dbReference type="EMBL" id="GID62677.1"/>
    </source>
</evidence>
<keyword evidence="1" id="KW-0812">Transmembrane</keyword>
<dbReference type="PANTHER" id="PTHR45138:SF24">
    <property type="entry name" value="DIGUANYLATE CYCLASE DGCC-RELATED"/>
    <property type="match status" value="1"/>
</dbReference>
<protein>
    <recommendedName>
        <fullName evidence="2">GGDEF domain-containing protein</fullName>
    </recommendedName>
</protein>
<sequence>MSNAVSAVAARRVAAWHLCLGAAPIAIAAYYLLVHLGILPGTQVALYVSANAAFAGAALVVARRDRELRPIMLLLAASGLASVAADITFYFLALVDGEVAYPSIADVGYLAAYPLMAAGLLLIIRRRTPGWDGASAIDAAIVAVGVGYLVFEHIVAPTIQVTSGTFTQLVSAAYPVGDLMLIMVGARLILGAGPRSSALRLIGGYLGLVLFADTMYSIQSLAGTYHVANYLDAIWMTSGFLFAAAVLHPSAPKLIARSNAVTPDATTGRLVVLAVAAVTAPASLLIQHLGGRRPHVVVAAVVCIGLFLLVLARMAGLVRLQRLAAITDGLTGLRSRRYFEETLRHEVDRAARHGDPVGLLLLDIDHFKQVNDTYGHGGGDRVLIEVTHRLRALVRPGDLAARYGGEEFAVLLPGATPEETLEVADRIRRGIGGAPIAVSDGVLRAVTVSVGAAGVPALRDADELVLAADRALYAAKNAGRDRVASAA</sequence>
<dbReference type="SUPFAM" id="SSF55073">
    <property type="entry name" value="Nucleotide cyclase"/>
    <property type="match status" value="1"/>
</dbReference>
<feature type="transmembrane region" description="Helical" evidence="1">
    <location>
        <begin position="197"/>
        <end position="218"/>
    </location>
</feature>
<feature type="domain" description="GGDEF" evidence="2">
    <location>
        <begin position="355"/>
        <end position="487"/>
    </location>
</feature>
<dbReference type="GO" id="GO:0052621">
    <property type="term" value="F:diguanylate cyclase activity"/>
    <property type="evidence" value="ECO:0007669"/>
    <property type="project" value="TreeGrafter"/>
</dbReference>
<keyword evidence="1" id="KW-0472">Membrane</keyword>
<comment type="caution">
    <text evidence="3">The sequence shown here is derived from an EMBL/GenBank/DDBJ whole genome shotgun (WGS) entry which is preliminary data.</text>
</comment>
<feature type="transmembrane region" description="Helical" evidence="1">
    <location>
        <begin position="44"/>
        <end position="62"/>
    </location>
</feature>
<dbReference type="PANTHER" id="PTHR45138">
    <property type="entry name" value="REGULATORY COMPONENTS OF SENSORY TRANSDUCTION SYSTEM"/>
    <property type="match status" value="1"/>
</dbReference>
<dbReference type="Gene3D" id="3.30.70.270">
    <property type="match status" value="1"/>
</dbReference>
<evidence type="ECO:0000313" key="4">
    <source>
        <dbReference type="Proteomes" id="UP000619479"/>
    </source>
</evidence>
<feature type="transmembrane region" description="Helical" evidence="1">
    <location>
        <begin position="295"/>
        <end position="312"/>
    </location>
</feature>
<dbReference type="InterPro" id="IPR000160">
    <property type="entry name" value="GGDEF_dom"/>
</dbReference>
<name>A0A919M1R1_9ACTN</name>
<dbReference type="InterPro" id="IPR043128">
    <property type="entry name" value="Rev_trsase/Diguanyl_cyclase"/>
</dbReference>
<dbReference type="InterPro" id="IPR050469">
    <property type="entry name" value="Diguanylate_Cyclase"/>
</dbReference>
<accession>A0A919M1R1</accession>
<dbReference type="FunFam" id="3.30.70.270:FF:000001">
    <property type="entry name" value="Diguanylate cyclase domain protein"/>
    <property type="match status" value="1"/>
</dbReference>
<dbReference type="RefSeq" id="WP_203738164.1">
    <property type="nucleotide sequence ID" value="NZ_BAAAUC010000029.1"/>
</dbReference>
<proteinExistence type="predicted"/>
<dbReference type="GO" id="GO:0043709">
    <property type="term" value="P:cell adhesion involved in single-species biofilm formation"/>
    <property type="evidence" value="ECO:0007669"/>
    <property type="project" value="TreeGrafter"/>
</dbReference>
<dbReference type="EMBL" id="BOMH01000004">
    <property type="protein sequence ID" value="GID62677.1"/>
    <property type="molecule type" value="Genomic_DNA"/>
</dbReference>
<dbReference type="Proteomes" id="UP000619479">
    <property type="component" value="Unassembled WGS sequence"/>
</dbReference>
<feature type="transmembrane region" description="Helical" evidence="1">
    <location>
        <begin position="74"/>
        <end position="95"/>
    </location>
</feature>
<dbReference type="CDD" id="cd01949">
    <property type="entry name" value="GGDEF"/>
    <property type="match status" value="1"/>
</dbReference>
<evidence type="ECO:0000256" key="1">
    <source>
        <dbReference type="SAM" id="Phobius"/>
    </source>
</evidence>
<dbReference type="Pfam" id="PF00990">
    <property type="entry name" value="GGDEF"/>
    <property type="match status" value="1"/>
</dbReference>
<feature type="transmembrane region" description="Helical" evidence="1">
    <location>
        <begin position="107"/>
        <end position="124"/>
    </location>
</feature>
<feature type="transmembrane region" description="Helical" evidence="1">
    <location>
        <begin position="230"/>
        <end position="249"/>
    </location>
</feature>